<evidence type="ECO:0000313" key="4">
    <source>
        <dbReference type="EMBL" id="KEI72913.1"/>
    </source>
</evidence>
<dbReference type="InterPro" id="IPR001910">
    <property type="entry name" value="Inosine/uridine_hydrolase_dom"/>
</dbReference>
<protein>
    <recommendedName>
        <fullName evidence="3">Inosine/uridine-preferring nucleoside hydrolase domain-containing protein</fullName>
    </recommendedName>
</protein>
<proteinExistence type="predicted"/>
<dbReference type="EMBL" id="JOJP01000001">
    <property type="protein sequence ID" value="KEI72913.1"/>
    <property type="molecule type" value="Genomic_DNA"/>
</dbReference>
<dbReference type="InterPro" id="IPR023186">
    <property type="entry name" value="IUNH"/>
</dbReference>
<evidence type="ECO:0000259" key="3">
    <source>
        <dbReference type="Pfam" id="PF01156"/>
    </source>
</evidence>
<reference evidence="4 5" key="1">
    <citation type="submission" date="2014-06" db="EMBL/GenBank/DDBJ databases">
        <title>Whole Genome Sequences of Three Symbiotic Endozoicomonas Bacteria.</title>
        <authorList>
            <person name="Neave M.J."/>
            <person name="Apprill A."/>
            <person name="Voolstra C.R."/>
        </authorList>
    </citation>
    <scope>NUCLEOTIDE SEQUENCE [LARGE SCALE GENOMIC DNA]</scope>
    <source>
        <strain evidence="4 5">DSM 22380</strain>
    </source>
</reference>
<keyword evidence="1" id="KW-0378">Hydrolase</keyword>
<keyword evidence="2" id="KW-0326">Glycosidase</keyword>
<name>A0A081KFI7_9GAMM</name>
<evidence type="ECO:0000256" key="2">
    <source>
        <dbReference type="ARBA" id="ARBA00023295"/>
    </source>
</evidence>
<dbReference type="PANTHER" id="PTHR12304">
    <property type="entry name" value="INOSINE-URIDINE PREFERRING NUCLEOSIDE HYDROLASE"/>
    <property type="match status" value="1"/>
</dbReference>
<dbReference type="PANTHER" id="PTHR12304:SF4">
    <property type="entry name" value="URIDINE NUCLEOSIDASE"/>
    <property type="match status" value="1"/>
</dbReference>
<dbReference type="GO" id="GO:0008477">
    <property type="term" value="F:purine nucleosidase activity"/>
    <property type="evidence" value="ECO:0007669"/>
    <property type="project" value="TreeGrafter"/>
</dbReference>
<dbReference type="SUPFAM" id="SSF53590">
    <property type="entry name" value="Nucleoside hydrolase"/>
    <property type="match status" value="1"/>
</dbReference>
<dbReference type="GO" id="GO:0005829">
    <property type="term" value="C:cytosol"/>
    <property type="evidence" value="ECO:0007669"/>
    <property type="project" value="TreeGrafter"/>
</dbReference>
<gene>
    <name evidence="4" type="ORF">GV64_21255</name>
</gene>
<dbReference type="Gene3D" id="3.90.245.10">
    <property type="entry name" value="Ribonucleoside hydrolase-like"/>
    <property type="match status" value="1"/>
</dbReference>
<keyword evidence="5" id="KW-1185">Reference proteome</keyword>
<evidence type="ECO:0000313" key="5">
    <source>
        <dbReference type="Proteomes" id="UP000027997"/>
    </source>
</evidence>
<dbReference type="eggNOG" id="COG1957">
    <property type="taxonomic scope" value="Bacteria"/>
</dbReference>
<comment type="caution">
    <text evidence="4">The sequence shown here is derived from an EMBL/GenBank/DDBJ whole genome shotgun (WGS) entry which is preliminary data.</text>
</comment>
<dbReference type="Proteomes" id="UP000027997">
    <property type="component" value="Unassembled WGS sequence"/>
</dbReference>
<organism evidence="4 5">
    <name type="scientific">Endozoicomonas elysicola</name>
    <dbReference type="NCBI Taxonomy" id="305900"/>
    <lineage>
        <taxon>Bacteria</taxon>
        <taxon>Pseudomonadati</taxon>
        <taxon>Pseudomonadota</taxon>
        <taxon>Gammaproteobacteria</taxon>
        <taxon>Oceanospirillales</taxon>
        <taxon>Endozoicomonadaceae</taxon>
        <taxon>Endozoicomonas</taxon>
    </lineage>
</organism>
<evidence type="ECO:0000256" key="1">
    <source>
        <dbReference type="ARBA" id="ARBA00022801"/>
    </source>
</evidence>
<sequence length="309" mass="33276">MPHPVIIDCDPGHDDALALLMLGKSKELNLLGVTVCAGNQTLDKTVFNTLRILTLAGMTPRVAAGARKPLSNKITPVSDIMGESGLDGATLPEPALAVEALSAVELIADLLRQSEDKVTLIATGPLTNVATFLIGWPSLHAKIERIVLMGGGTFGNVSPVAEFNFHTDPVAADIVFQSGTPIVMSGLDVTYQALIFEDEIEQIRKLESPVSIATADMLSYYLQHIVQKGYSKEGAHLHDPCTIAWLLAPDLFTIEPAYIMVETFNGYCLGASVIDYYGKLSGKPCNAEVMTTINRIGFVDLIKDRIACY</sequence>
<dbReference type="CDD" id="cd02651">
    <property type="entry name" value="nuc_hydro_IU_UC_XIUA"/>
    <property type="match status" value="1"/>
</dbReference>
<accession>A0A081KFI7</accession>
<dbReference type="InterPro" id="IPR036452">
    <property type="entry name" value="Ribo_hydro-like"/>
</dbReference>
<dbReference type="STRING" id="305900.GV64_21255"/>
<feature type="domain" description="Inosine/uridine-preferring nucleoside hydrolase" evidence="3">
    <location>
        <begin position="5"/>
        <end position="299"/>
    </location>
</feature>
<dbReference type="Pfam" id="PF01156">
    <property type="entry name" value="IU_nuc_hydro"/>
    <property type="match status" value="1"/>
</dbReference>
<dbReference type="AlphaFoldDB" id="A0A081KFI7"/>
<dbReference type="GO" id="GO:0006152">
    <property type="term" value="P:purine nucleoside catabolic process"/>
    <property type="evidence" value="ECO:0007669"/>
    <property type="project" value="TreeGrafter"/>
</dbReference>